<protein>
    <submittedName>
        <fullName evidence="1">Uncharacterized protein</fullName>
    </submittedName>
</protein>
<evidence type="ECO:0000313" key="2">
    <source>
        <dbReference type="Proteomes" id="UP000798662"/>
    </source>
</evidence>
<organism evidence="1 2">
    <name type="scientific">Pyropia yezoensis</name>
    <name type="common">Susabi-nori</name>
    <name type="synonym">Porphyra yezoensis</name>
    <dbReference type="NCBI Taxonomy" id="2788"/>
    <lineage>
        <taxon>Eukaryota</taxon>
        <taxon>Rhodophyta</taxon>
        <taxon>Bangiophyceae</taxon>
        <taxon>Bangiales</taxon>
        <taxon>Bangiaceae</taxon>
        <taxon>Pyropia</taxon>
    </lineage>
</organism>
<name>A0ACC3CAM4_PYRYE</name>
<keyword evidence="2" id="KW-1185">Reference proteome</keyword>
<dbReference type="EMBL" id="CM020620">
    <property type="protein sequence ID" value="KAK1867026.1"/>
    <property type="molecule type" value="Genomic_DNA"/>
</dbReference>
<dbReference type="Proteomes" id="UP000798662">
    <property type="component" value="Chromosome 3"/>
</dbReference>
<reference evidence="1" key="1">
    <citation type="submission" date="2019-11" db="EMBL/GenBank/DDBJ databases">
        <title>Nori genome reveals adaptations in red seaweeds to the harsh intertidal environment.</title>
        <authorList>
            <person name="Wang D."/>
            <person name="Mao Y."/>
        </authorList>
    </citation>
    <scope>NUCLEOTIDE SEQUENCE</scope>
    <source>
        <tissue evidence="1">Gametophyte</tissue>
    </source>
</reference>
<comment type="caution">
    <text evidence="1">The sequence shown here is derived from an EMBL/GenBank/DDBJ whole genome shotgun (WGS) entry which is preliminary data.</text>
</comment>
<proteinExistence type="predicted"/>
<evidence type="ECO:0000313" key="1">
    <source>
        <dbReference type="EMBL" id="KAK1867026.1"/>
    </source>
</evidence>
<accession>A0ACC3CAM4</accession>
<sequence>MADEYAAARAWAAGPALAYFRPDAIVSVFETTIRALGGLLGAYTVSADDLWLERAVQLADRLLPAFDTPSGVPAPVTAPWGGAPCRWGGGWTLRDALLAAHTAVSRVAGTGGYGVVEDVGVPPAGAVLSPDGPMHTYFLAETIKYLYLLGEAPAGAGGEGDGVLLPLDRYVFTTEAHPLPVFEMDGWGE</sequence>
<gene>
    <name evidence="1" type="ORF">I4F81_009536</name>
</gene>